<keyword evidence="3" id="KW-1185">Reference proteome</keyword>
<accession>A0ABP0JJZ8</accession>
<gene>
    <name evidence="2" type="ORF">SCF082_LOCUS12347</name>
</gene>
<name>A0ABP0JJZ8_9DINO</name>
<evidence type="ECO:0000313" key="3">
    <source>
        <dbReference type="Proteomes" id="UP001642464"/>
    </source>
</evidence>
<evidence type="ECO:0000313" key="2">
    <source>
        <dbReference type="EMBL" id="CAK9014467.1"/>
    </source>
</evidence>
<comment type="caution">
    <text evidence="2">The sequence shown here is derived from an EMBL/GenBank/DDBJ whole genome shotgun (WGS) entry which is preliminary data.</text>
</comment>
<reference evidence="2 3" key="1">
    <citation type="submission" date="2024-02" db="EMBL/GenBank/DDBJ databases">
        <authorList>
            <person name="Chen Y."/>
            <person name="Shah S."/>
            <person name="Dougan E. K."/>
            <person name="Thang M."/>
            <person name="Chan C."/>
        </authorList>
    </citation>
    <scope>NUCLEOTIDE SEQUENCE [LARGE SCALE GENOMIC DNA]</scope>
</reference>
<proteinExistence type="predicted"/>
<feature type="region of interest" description="Disordered" evidence="1">
    <location>
        <begin position="1"/>
        <end position="38"/>
    </location>
</feature>
<evidence type="ECO:0000256" key="1">
    <source>
        <dbReference type="SAM" id="MobiDB-lite"/>
    </source>
</evidence>
<sequence length="166" mass="18155">MPEAQSCAPSPKASRQRARGQPKRHRLRPGAVADAEASSAEAVRKACRSLQGLQQAFEKFSEEAATLARALDLVAEKIRLLTTASQGPVGRALAQHPGSQERILEQLVSRLEGFHTEGMLLHQRFEKQNGGVLQQSLEAVRLWQHRREVGAPFPCPCSPAESDDEG</sequence>
<dbReference type="EMBL" id="CAXAMM010007496">
    <property type="protein sequence ID" value="CAK9014467.1"/>
    <property type="molecule type" value="Genomic_DNA"/>
</dbReference>
<feature type="non-terminal residue" evidence="2">
    <location>
        <position position="166"/>
    </location>
</feature>
<dbReference type="Proteomes" id="UP001642464">
    <property type="component" value="Unassembled WGS sequence"/>
</dbReference>
<protein>
    <submittedName>
        <fullName evidence="2">Uncharacterized protein</fullName>
    </submittedName>
</protein>
<organism evidence="2 3">
    <name type="scientific">Durusdinium trenchii</name>
    <dbReference type="NCBI Taxonomy" id="1381693"/>
    <lineage>
        <taxon>Eukaryota</taxon>
        <taxon>Sar</taxon>
        <taxon>Alveolata</taxon>
        <taxon>Dinophyceae</taxon>
        <taxon>Suessiales</taxon>
        <taxon>Symbiodiniaceae</taxon>
        <taxon>Durusdinium</taxon>
    </lineage>
</organism>
<feature type="compositionally biased region" description="Basic residues" evidence="1">
    <location>
        <begin position="14"/>
        <end position="28"/>
    </location>
</feature>